<proteinExistence type="predicted"/>
<reference evidence="8 9" key="1">
    <citation type="submission" date="2018-06" db="EMBL/GenBank/DDBJ databases">
        <authorList>
            <consortium name="Pathogen Informatics"/>
            <person name="Doyle S."/>
        </authorList>
    </citation>
    <scope>NUCLEOTIDE SEQUENCE [LARGE SCALE GENOMIC DNA]</scope>
    <source>
        <strain evidence="8 9">NCTC13093</strain>
    </source>
</reference>
<evidence type="ECO:0000256" key="4">
    <source>
        <dbReference type="ARBA" id="ARBA00047942"/>
    </source>
</evidence>
<protein>
    <recommendedName>
        <fullName evidence="1">site-specific DNA-methyltransferase (adenine-specific)</fullName>
        <ecNumber evidence="1">2.1.1.72</ecNumber>
    </recommendedName>
</protein>
<keyword evidence="2 8" id="KW-0489">Methyltransferase</keyword>
<feature type="domain" description="MmeI-like helicase spacer" evidence="5">
    <location>
        <begin position="186"/>
        <end position="269"/>
    </location>
</feature>
<dbReference type="Proteomes" id="UP000250086">
    <property type="component" value="Unassembled WGS sequence"/>
</dbReference>
<name>A0A2X0V7P9_9GAMM</name>
<sequence length="750" mass="86488">MAKKEKDIAALMYDFVQSIKVNYMPEAFFKGLMQIYGCSLDYLERALSNDRAVNVGSEIVNESMARSDLALSQMVYFRFLKKDEDVEESFNQVLELKEIKSSKNKIQFIICAGPATLYIYDRISDDSLSIETEDLSGNYLFLMPLIEGRKQTIVSNKEADKRACTKLTRLLDVLANHNNIEHDQMHKLNSFIRRILFCLFAEDTGIFSGKENIFTNAFNTFVDKKGSNARAFFEHLFLVLNTKEEDRENLKNRIPELFMAFPYVNGGLFRDTGFIPEFNVAARNQFIDCGRLTWRDISPAIFGSMFQSAMDRDARRTLGAHYTSEENILKIIKPLFLDDLYAEFEQLKENTKHIVDKIEAMPLLKNKRKTKRAGYSDYISEEAIKLDLERKQYFKDFLLKIGSLKFLDPACGCGNFLLIAYKELRELENAVLEYINEGNFTNSHISINQFYGIEIEDWPAEIAHVSMWLMQHLMNKETNIRFGTNIESIPLKTSATIVTDNALTTDWNDVLKATECSYILGNPPFSGSVTRSKEQKEWLQSCYPPKYKISRVDFVTAWFVKASDYMQSNKNIECAFVATNSICQGQQVETLWGLLLNKGININFAYSSFPWTNEATGKAAVTCVITGFSYKDKKGKTIYSYDFKEKSIDRIKCTKISPYLFNCTDISIIKRENSPLSARLNLSFGNMPNDNGNLLFEYKEGREFLHKYPEAKPYIKKFIGSSELMKSEFRYCLWLTEKQKNEWSQIPSIM</sequence>
<dbReference type="Pfam" id="PF20473">
    <property type="entry name" value="MmeI_Mtase"/>
    <property type="match status" value="1"/>
</dbReference>
<dbReference type="GO" id="GO:0009007">
    <property type="term" value="F:site-specific DNA-methyltransferase (adenine-specific) activity"/>
    <property type="evidence" value="ECO:0007669"/>
    <property type="project" value="UniProtKB-EC"/>
</dbReference>
<evidence type="ECO:0000313" key="9">
    <source>
        <dbReference type="Proteomes" id="UP000250086"/>
    </source>
</evidence>
<accession>A0A2X0V7P9</accession>
<comment type="catalytic activity">
    <reaction evidence="4">
        <text>a 2'-deoxyadenosine in DNA + S-adenosyl-L-methionine = an N(6)-methyl-2'-deoxyadenosine in DNA + S-adenosyl-L-homocysteine + H(+)</text>
        <dbReference type="Rhea" id="RHEA:15197"/>
        <dbReference type="Rhea" id="RHEA-COMP:12418"/>
        <dbReference type="Rhea" id="RHEA-COMP:12419"/>
        <dbReference type="ChEBI" id="CHEBI:15378"/>
        <dbReference type="ChEBI" id="CHEBI:57856"/>
        <dbReference type="ChEBI" id="CHEBI:59789"/>
        <dbReference type="ChEBI" id="CHEBI:90615"/>
        <dbReference type="ChEBI" id="CHEBI:90616"/>
        <dbReference type="EC" id="2.1.1.72"/>
    </reaction>
</comment>
<evidence type="ECO:0000259" key="5">
    <source>
        <dbReference type="Pfam" id="PF20465"/>
    </source>
</evidence>
<dbReference type="SUPFAM" id="SSF53335">
    <property type="entry name" value="S-adenosyl-L-methionine-dependent methyltransferases"/>
    <property type="match status" value="1"/>
</dbReference>
<dbReference type="Pfam" id="PF20465">
    <property type="entry name" value="MmeI_hel"/>
    <property type="match status" value="1"/>
</dbReference>
<evidence type="ECO:0000256" key="3">
    <source>
        <dbReference type="ARBA" id="ARBA00022679"/>
    </source>
</evidence>
<dbReference type="EC" id="2.1.1.72" evidence="1"/>
<dbReference type="InterPro" id="IPR029063">
    <property type="entry name" value="SAM-dependent_MTases_sf"/>
</dbReference>
<dbReference type="Gene3D" id="3.40.50.150">
    <property type="entry name" value="Vaccinia Virus protein VP39"/>
    <property type="match status" value="1"/>
</dbReference>
<dbReference type="Pfam" id="PF20466">
    <property type="entry name" value="MmeI_TRD"/>
    <property type="match status" value="1"/>
</dbReference>
<dbReference type="InterPro" id="IPR050953">
    <property type="entry name" value="N4_N6_ade-DNA_methylase"/>
</dbReference>
<evidence type="ECO:0000256" key="2">
    <source>
        <dbReference type="ARBA" id="ARBA00022603"/>
    </source>
</evidence>
<dbReference type="GO" id="GO:0032259">
    <property type="term" value="P:methylation"/>
    <property type="evidence" value="ECO:0007669"/>
    <property type="project" value="UniProtKB-KW"/>
</dbReference>
<dbReference type="PANTHER" id="PTHR33841:SF1">
    <property type="entry name" value="DNA METHYLTRANSFERASE A"/>
    <property type="match status" value="1"/>
</dbReference>
<evidence type="ECO:0000256" key="1">
    <source>
        <dbReference type="ARBA" id="ARBA00011900"/>
    </source>
</evidence>
<dbReference type="InterPro" id="IPR046820">
    <property type="entry name" value="MmeI_TRD"/>
</dbReference>
<gene>
    <name evidence="8" type="ORF">NCTC13093_01804</name>
</gene>
<keyword evidence="3 8" id="KW-0808">Transferase</keyword>
<dbReference type="InterPro" id="IPR046816">
    <property type="entry name" value="MmeI_Mtase"/>
</dbReference>
<dbReference type="EMBL" id="UAPV01000001">
    <property type="protein sequence ID" value="SPT70389.1"/>
    <property type="molecule type" value="Genomic_DNA"/>
</dbReference>
<evidence type="ECO:0000259" key="6">
    <source>
        <dbReference type="Pfam" id="PF20466"/>
    </source>
</evidence>
<evidence type="ECO:0000313" key="8">
    <source>
        <dbReference type="EMBL" id="SPT70389.1"/>
    </source>
</evidence>
<dbReference type="InterPro" id="IPR046819">
    <property type="entry name" value="MmeI_hel"/>
</dbReference>
<evidence type="ECO:0000259" key="7">
    <source>
        <dbReference type="Pfam" id="PF20473"/>
    </source>
</evidence>
<keyword evidence="9" id="KW-1185">Reference proteome</keyword>
<organism evidence="8 9">
    <name type="scientific">Anaerobiospirillum thomasii</name>
    <dbReference type="NCBI Taxonomy" id="179995"/>
    <lineage>
        <taxon>Bacteria</taxon>
        <taxon>Pseudomonadati</taxon>
        <taxon>Pseudomonadota</taxon>
        <taxon>Gammaproteobacteria</taxon>
        <taxon>Aeromonadales</taxon>
        <taxon>Succinivibrionaceae</taxon>
        <taxon>Anaerobiospirillum</taxon>
    </lineage>
</organism>
<dbReference type="PANTHER" id="PTHR33841">
    <property type="entry name" value="DNA METHYLTRANSFERASE YEEA-RELATED"/>
    <property type="match status" value="1"/>
</dbReference>
<feature type="domain" description="MmeI-like DNA-methyltransferase" evidence="7">
    <location>
        <begin position="390"/>
        <end position="639"/>
    </location>
</feature>
<feature type="domain" description="MmeI-like target recognition" evidence="6">
    <location>
        <begin position="668"/>
        <end position="749"/>
    </location>
</feature>
<dbReference type="AlphaFoldDB" id="A0A2X0V7P9"/>